<proteinExistence type="predicted"/>
<dbReference type="Pfam" id="PF06763">
    <property type="entry name" value="Minor_tail_Z"/>
    <property type="match status" value="1"/>
</dbReference>
<evidence type="ECO:0000313" key="1">
    <source>
        <dbReference type="EMBL" id="MBP1926850.1"/>
    </source>
</evidence>
<organism evidence="1 2">
    <name type="scientific">Sedimentibacter acidaminivorans</name>
    <dbReference type="NCBI Taxonomy" id="913099"/>
    <lineage>
        <taxon>Bacteria</taxon>
        <taxon>Bacillati</taxon>
        <taxon>Bacillota</taxon>
        <taxon>Tissierellia</taxon>
        <taxon>Sedimentibacter</taxon>
    </lineage>
</organism>
<dbReference type="RefSeq" id="WP_209512569.1">
    <property type="nucleotide sequence ID" value="NZ_JAGGKS010000008.1"/>
</dbReference>
<gene>
    <name evidence="1" type="ORF">J2Z76_002720</name>
</gene>
<evidence type="ECO:0000313" key="2">
    <source>
        <dbReference type="Proteomes" id="UP001519342"/>
    </source>
</evidence>
<accession>A0ABS4GHJ1</accession>
<dbReference type="InterPro" id="IPR010633">
    <property type="entry name" value="Phage_lambda_GpZ"/>
</dbReference>
<sequence length="229" mass="26454">MAKFENNSVYVDTKSFDRLKIELGNLEKQIPNATVSALNRTLKFTKTNTDKLVREEYAVKSGRVKETLKIHKASKKKLNAYIESKGSTLTLASFPHNPKSPGTRRKTVKVKIKKNEGYKSITPRINPLNGKELKPFVQTANNATLIWHRTGNKARRNEIKRIAHKKITGKSQKRNYKEMIPYRTLSIPQMISSHDTMEKIHKMAKEKLEERLEHEIKYRIDKASKAVKK</sequence>
<dbReference type="EMBL" id="JAGGKS010000008">
    <property type="protein sequence ID" value="MBP1926850.1"/>
    <property type="molecule type" value="Genomic_DNA"/>
</dbReference>
<name>A0ABS4GHJ1_9FIRM</name>
<protein>
    <submittedName>
        <fullName evidence="1">Tetrahydromethanopterin S-methyltransferase subunit G</fullName>
    </submittedName>
</protein>
<reference evidence="1 2" key="1">
    <citation type="submission" date="2021-03" db="EMBL/GenBank/DDBJ databases">
        <title>Genomic Encyclopedia of Type Strains, Phase IV (KMG-IV): sequencing the most valuable type-strain genomes for metagenomic binning, comparative biology and taxonomic classification.</title>
        <authorList>
            <person name="Goeker M."/>
        </authorList>
    </citation>
    <scope>NUCLEOTIDE SEQUENCE [LARGE SCALE GENOMIC DNA]</scope>
    <source>
        <strain evidence="1 2">DSM 24004</strain>
    </source>
</reference>
<dbReference type="Proteomes" id="UP001519342">
    <property type="component" value="Unassembled WGS sequence"/>
</dbReference>
<keyword evidence="2" id="KW-1185">Reference proteome</keyword>
<comment type="caution">
    <text evidence="1">The sequence shown here is derived from an EMBL/GenBank/DDBJ whole genome shotgun (WGS) entry which is preliminary data.</text>
</comment>